<dbReference type="Pfam" id="PF00593">
    <property type="entry name" value="TonB_dep_Rec_b-barrel"/>
    <property type="match status" value="1"/>
</dbReference>
<dbReference type="CDD" id="cd01347">
    <property type="entry name" value="ligand_gated_channel"/>
    <property type="match status" value="1"/>
</dbReference>
<feature type="binding site" evidence="12">
    <location>
        <position position="264"/>
    </location>
    <ligand>
        <name>Ca(2+)</name>
        <dbReference type="ChEBI" id="CHEBI:29108"/>
        <label>2</label>
    </ligand>
</feature>
<evidence type="ECO:0000256" key="4">
    <source>
        <dbReference type="ARBA" id="ARBA00022692"/>
    </source>
</evidence>
<keyword evidence="17" id="KW-0675">Receptor</keyword>
<dbReference type="InterPro" id="IPR012910">
    <property type="entry name" value="Plug_dom"/>
</dbReference>
<evidence type="ECO:0000256" key="3">
    <source>
        <dbReference type="ARBA" id="ARBA00022452"/>
    </source>
</evidence>
<dbReference type="Pfam" id="PF07715">
    <property type="entry name" value="Plug"/>
    <property type="match status" value="1"/>
</dbReference>
<feature type="signal peptide" evidence="12">
    <location>
        <begin position="1"/>
        <end position="22"/>
    </location>
</feature>
<dbReference type="InterPro" id="IPR010917">
    <property type="entry name" value="TonB_rcpt_CS"/>
</dbReference>
<comment type="caution">
    <text evidence="12">Lacks conserved residue(s) required for the propagation of feature annotation.</text>
</comment>
<keyword evidence="12" id="KW-0479">Metal-binding</keyword>
<keyword evidence="8 12" id="KW-0798">TonB box</keyword>
<dbReference type="InterPro" id="IPR037066">
    <property type="entry name" value="Plug_dom_sf"/>
</dbReference>
<dbReference type="GO" id="GO:0046872">
    <property type="term" value="F:metal ion binding"/>
    <property type="evidence" value="ECO:0007669"/>
    <property type="project" value="UniProtKB-KW"/>
</dbReference>
<dbReference type="GO" id="GO:0015420">
    <property type="term" value="F:ABC-type vitamin B12 transporter activity"/>
    <property type="evidence" value="ECO:0007669"/>
    <property type="project" value="InterPro"/>
</dbReference>
<dbReference type="PROSITE" id="PS01156">
    <property type="entry name" value="TONB_DEPENDENT_REC_2"/>
    <property type="match status" value="1"/>
</dbReference>
<dbReference type="PANTHER" id="PTHR30069">
    <property type="entry name" value="TONB-DEPENDENT OUTER MEMBRANE RECEPTOR"/>
    <property type="match status" value="1"/>
</dbReference>
<evidence type="ECO:0000256" key="1">
    <source>
        <dbReference type="ARBA" id="ARBA00004571"/>
    </source>
</evidence>
<feature type="binding site" evidence="12">
    <location>
        <position position="263"/>
    </location>
    <ligand>
        <name>Ca(2+)</name>
        <dbReference type="ChEBI" id="CHEBI:29108"/>
        <label>2</label>
    </ligand>
</feature>
<comment type="function">
    <text evidence="12">Involved in the active translocation of vitamin B12 (cyanocobalamin) across the outer membrane to the periplasmic space. It derives its energy for transport by interacting with the trans-periplasmic membrane protein TonB.</text>
</comment>
<dbReference type="GO" id="GO:0015288">
    <property type="term" value="F:porin activity"/>
    <property type="evidence" value="ECO:0007669"/>
    <property type="project" value="UniProtKB-KW"/>
</dbReference>
<feature type="binding site" evidence="12">
    <location>
        <position position="212"/>
    </location>
    <ligand>
        <name>Ca(2+)</name>
        <dbReference type="ChEBI" id="CHEBI:29108"/>
        <label>1</label>
    </ligand>
</feature>
<dbReference type="GO" id="GO:0006811">
    <property type="term" value="P:monoatomic ion transport"/>
    <property type="evidence" value="ECO:0007669"/>
    <property type="project" value="UniProtKB-KW"/>
</dbReference>
<accession>A0A2P1VRX2</accession>
<comment type="subcellular location">
    <subcellularLocation>
        <location evidence="1 12 13">Cell outer membrane</location>
        <topology evidence="1 12 13">Multi-pass membrane protein</topology>
    </subcellularLocation>
</comment>
<feature type="binding site" evidence="12">
    <location>
        <begin position="123"/>
        <end position="124"/>
    </location>
    <ligand>
        <name>cyanocob(III)alamin</name>
        <dbReference type="ChEBI" id="CHEBI:17439"/>
    </ligand>
</feature>
<protein>
    <recommendedName>
        <fullName evidence="12">Vitamin B12 transporter BtuB</fullName>
    </recommendedName>
    <alternativeName>
        <fullName evidence="12">Cobalamin receptor</fullName>
    </alternativeName>
    <alternativeName>
        <fullName evidence="12">Outer membrane cobalamin translocator</fullName>
    </alternativeName>
</protein>
<keyword evidence="6 12" id="KW-0106">Calcium</keyword>
<evidence type="ECO:0000256" key="2">
    <source>
        <dbReference type="ARBA" id="ARBA00022448"/>
    </source>
</evidence>
<feature type="domain" description="TonB-dependent receptor plug" evidence="16">
    <location>
        <begin position="52"/>
        <end position="159"/>
    </location>
</feature>
<dbReference type="InterPro" id="IPR000531">
    <property type="entry name" value="Beta-barrel_TonB"/>
</dbReference>
<dbReference type="Gene3D" id="2.170.130.10">
    <property type="entry name" value="TonB-dependent receptor, plug domain"/>
    <property type="match status" value="1"/>
</dbReference>
<dbReference type="InterPro" id="IPR010101">
    <property type="entry name" value="B12_transptr_BtuB"/>
</dbReference>
<dbReference type="NCBIfam" id="TIGR01779">
    <property type="entry name" value="TonB-B12"/>
    <property type="match status" value="1"/>
</dbReference>
<proteinExistence type="inferred from homology"/>
<dbReference type="GO" id="GO:0046930">
    <property type="term" value="C:pore complex"/>
    <property type="evidence" value="ECO:0007669"/>
    <property type="project" value="UniProtKB-KW"/>
</dbReference>
<evidence type="ECO:0000256" key="8">
    <source>
        <dbReference type="ARBA" id="ARBA00023077"/>
    </source>
</evidence>
<evidence type="ECO:0000259" key="16">
    <source>
        <dbReference type="Pfam" id="PF07715"/>
    </source>
</evidence>
<keyword evidence="11 12" id="KW-0998">Cell outer membrane</keyword>
<sequence precursor="true">MNNPTLLASAIAAVLFSGATYAQTSSSSEKTTADGSPIIVITSANRFAQPVSSVLAPVEVVTQKELARWQVTTVTEALRRLPGLQIAQNGGMGQKSSVFIRGTESKHVLILIDGIRVSQAADLTGSVDFSQIPLGLVQRIEYIRGPRSSTFGADAIGGVINIITGRETDGGTLQTSFGSNRYQNYQGSVRQTLGEHTRVSLAGQFAETRGYDAVAGYPNAYSGAETDRDGFRGRFGWAALEHDFSEAVTAFARTSVTANHTDYDAGIPAPGGTYYPNESRFYTRQYDAGVRYHQDKYSSQLLGSYQDTDSHNFGANVQQSNERRARYNQTSLQWMNNYQVGYGQVGAGVDWYRNRIEPVQQGADVGREVDNTGVYLTTQQQVGDWTLEGAVRQDHNQDYGDNFTWQGGLGWRFIDSTQAILSYGTAFKAPTLGQLYGAGYTVGNPDLQPETSRNLELAFSGQVQALNWRVSAYRNQIDNLIDYDVNQYRNIEAATIKGIETEASFSTAAFMHTLSFDYLDPTRSDGKQLPRRAKHNFRYALDFAIANTQIDVAYNYVGKRYDDYANKRELPSYSLWDLAASYPITQSLTARGRIANLFDKKYETAYGYPAAERAYYLTLSYDF</sequence>
<feature type="binding site" evidence="12">
    <location>
        <position position="97"/>
    </location>
    <ligand>
        <name>cyanocob(III)alamin</name>
        <dbReference type="ChEBI" id="CHEBI:17439"/>
    </ligand>
</feature>
<reference evidence="17" key="1">
    <citation type="submission" date="2021-03" db="EMBL/GenBank/DDBJ databases">
        <title>Plesiomonas shigelloides zfcc0051, isolated from zebrafish feces.</title>
        <authorList>
            <person name="Vanderhoek Z."/>
            <person name="Gaulke C."/>
        </authorList>
    </citation>
    <scope>NUCLEOTIDE SEQUENCE</scope>
    <source>
        <strain evidence="17">Zfcc0051</strain>
    </source>
</reference>
<evidence type="ECO:0000256" key="11">
    <source>
        <dbReference type="ARBA" id="ARBA00023237"/>
    </source>
</evidence>
<keyword evidence="10 12" id="KW-0472">Membrane</keyword>
<dbReference type="EMBL" id="JAFNAA010000009">
    <property type="protein sequence ID" value="MBO1108437.1"/>
    <property type="molecule type" value="Genomic_DNA"/>
</dbReference>
<feature type="chain" id="PRO_5041748842" description="Vitamin B12 transporter BtuB" evidence="12">
    <location>
        <begin position="23"/>
        <end position="623"/>
    </location>
</feature>
<keyword evidence="7 12" id="KW-0406">Ion transport</keyword>
<dbReference type="Proteomes" id="UP000664658">
    <property type="component" value="Unassembled WGS sequence"/>
</dbReference>
<feature type="binding site" evidence="12">
    <location>
        <position position="265"/>
    </location>
    <ligand>
        <name>cyanocob(III)alamin</name>
        <dbReference type="ChEBI" id="CHEBI:17439"/>
    </ligand>
</feature>
<dbReference type="SUPFAM" id="SSF56935">
    <property type="entry name" value="Porins"/>
    <property type="match status" value="1"/>
</dbReference>
<evidence type="ECO:0000256" key="10">
    <source>
        <dbReference type="ARBA" id="ARBA00023136"/>
    </source>
</evidence>
<dbReference type="AlphaFoldDB" id="A0A2P1VRX2"/>
<feature type="short sequence motif" description="TonB box" evidence="12">
    <location>
        <begin position="38"/>
        <end position="45"/>
    </location>
</feature>
<dbReference type="GO" id="GO:0009279">
    <property type="term" value="C:cell outer membrane"/>
    <property type="evidence" value="ECO:0007669"/>
    <property type="project" value="UniProtKB-SubCell"/>
</dbReference>
<evidence type="ECO:0000256" key="9">
    <source>
        <dbReference type="ARBA" id="ARBA00023114"/>
    </source>
</evidence>
<evidence type="ECO:0000256" key="12">
    <source>
        <dbReference type="HAMAP-Rule" id="MF_01531"/>
    </source>
</evidence>
<dbReference type="InterPro" id="IPR036942">
    <property type="entry name" value="Beta-barrel_TonB_sf"/>
</dbReference>
<dbReference type="PANTHER" id="PTHR30069:SF53">
    <property type="entry name" value="COLICIN I RECEPTOR-RELATED"/>
    <property type="match status" value="1"/>
</dbReference>
<evidence type="ECO:0000256" key="7">
    <source>
        <dbReference type="ARBA" id="ARBA00023065"/>
    </source>
</evidence>
<feature type="domain" description="TonB-dependent receptor-like beta-barrel" evidence="15">
    <location>
        <begin position="223"/>
        <end position="597"/>
    </location>
</feature>
<evidence type="ECO:0000256" key="5">
    <source>
        <dbReference type="ARBA" id="ARBA00022729"/>
    </source>
</evidence>
<keyword evidence="2 12" id="KW-0813">Transport</keyword>
<keyword evidence="5 12" id="KW-0732">Signal</keyword>
<feature type="binding site" evidence="12">
    <location>
        <position position="564"/>
    </location>
    <ligand>
        <name>cyanocob(III)alamin</name>
        <dbReference type="ChEBI" id="CHEBI:17439"/>
    </ligand>
</feature>
<feature type="binding site" evidence="12">
    <location>
        <position position="227"/>
    </location>
    <ligand>
        <name>Ca(2+)</name>
        <dbReference type="ChEBI" id="CHEBI:29108"/>
        <label>2</label>
    </ligand>
</feature>
<feature type="binding site" evidence="12">
    <location>
        <position position="229"/>
    </location>
    <ligand>
        <name>Ca(2+)</name>
        <dbReference type="ChEBI" id="CHEBI:29108"/>
        <label>2</label>
    </ligand>
</feature>
<feature type="short sequence motif" description="TonB C-terminal box" evidence="12 14">
    <location>
        <begin position="606"/>
        <end position="623"/>
    </location>
</feature>
<feature type="binding site" evidence="12">
    <location>
        <position position="531"/>
    </location>
    <ligand>
        <name>cyanocob(III)alamin</name>
        <dbReference type="ChEBI" id="CHEBI:17439"/>
    </ligand>
</feature>
<comment type="caution">
    <text evidence="17">The sequence shown here is derived from an EMBL/GenBank/DDBJ whole genome shotgun (WGS) entry which is preliminary data.</text>
</comment>
<dbReference type="RefSeq" id="WP_010864840.1">
    <property type="nucleotide sequence ID" value="NZ_CP027852.1"/>
</dbReference>
<dbReference type="InterPro" id="IPR039426">
    <property type="entry name" value="TonB-dep_rcpt-like"/>
</dbReference>
<feature type="binding site" evidence="12">
    <location>
        <position position="229"/>
    </location>
    <ligand>
        <name>Ca(2+)</name>
        <dbReference type="ChEBI" id="CHEBI:29108"/>
        <label>1</label>
    </ligand>
</feature>
<keyword evidence="3 12" id="KW-1134">Transmembrane beta strand</keyword>
<dbReference type="HAMAP" id="MF_01531">
    <property type="entry name" value="BtuB"/>
    <property type="match status" value="1"/>
</dbReference>
<evidence type="ECO:0000256" key="6">
    <source>
        <dbReference type="ARBA" id="ARBA00022837"/>
    </source>
</evidence>
<evidence type="ECO:0000256" key="13">
    <source>
        <dbReference type="PROSITE-ProRule" id="PRU01360"/>
    </source>
</evidence>
<gene>
    <name evidence="12 17" type="primary">btuB</name>
    <name evidence="17" type="ORF">J2R62_09410</name>
</gene>
<evidence type="ECO:0000313" key="18">
    <source>
        <dbReference type="Proteomes" id="UP000664658"/>
    </source>
</evidence>
<dbReference type="Gene3D" id="2.40.170.20">
    <property type="entry name" value="TonB-dependent receptor, beta-barrel domain"/>
    <property type="match status" value="1"/>
</dbReference>
<keyword evidence="9 12" id="KW-0626">Porin</keyword>
<keyword evidence="4 12" id="KW-0812">Transmembrane</keyword>
<organism evidence="17 18">
    <name type="scientific">Plesiomonas shigelloides</name>
    <name type="common">Aeromonas shigelloides</name>
    <dbReference type="NCBI Taxonomy" id="703"/>
    <lineage>
        <taxon>Bacteria</taxon>
        <taxon>Pseudomonadati</taxon>
        <taxon>Pseudomonadota</taxon>
        <taxon>Gammaproteobacteria</taxon>
        <taxon>Enterobacterales</taxon>
        <taxon>Enterobacteriaceae</taxon>
        <taxon>Plesiomonas</taxon>
    </lineage>
</organism>
<feature type="binding site" evidence="12">
    <location>
        <position position="264"/>
    </location>
    <ligand>
        <name>Ca(2+)</name>
        <dbReference type="ChEBI" id="CHEBI:29108"/>
        <label>1</label>
    </ligand>
</feature>
<comment type="similarity">
    <text evidence="12">Belongs to the TonB-dependent receptor family. BtuB (TC 1.B.14.3.1) subfamily.</text>
</comment>
<evidence type="ECO:0000313" key="17">
    <source>
        <dbReference type="EMBL" id="MBO1108437.1"/>
    </source>
</evidence>
<name>A0A2P1VRX2_PLESH</name>
<dbReference type="PROSITE" id="PS52016">
    <property type="entry name" value="TONB_DEPENDENT_REC_3"/>
    <property type="match status" value="1"/>
</dbReference>
<evidence type="ECO:0000259" key="15">
    <source>
        <dbReference type="Pfam" id="PF00593"/>
    </source>
</evidence>
<feature type="binding site" evidence="12">
    <location>
        <position position="227"/>
    </location>
    <ligand>
        <name>Ca(2+)</name>
        <dbReference type="ChEBI" id="CHEBI:29108"/>
        <label>1</label>
    </ligand>
</feature>
<evidence type="ECO:0000256" key="14">
    <source>
        <dbReference type="PROSITE-ProRule" id="PRU10144"/>
    </source>
</evidence>